<dbReference type="InterPro" id="IPR045351">
    <property type="entry name" value="DUF6531"/>
</dbReference>
<keyword evidence="1" id="KW-0677">Repeat</keyword>
<protein>
    <submittedName>
        <fullName evidence="6">RHS repeat-associated protein</fullName>
    </submittedName>
</protein>
<dbReference type="Gene3D" id="2.180.10.10">
    <property type="entry name" value="RHS repeat-associated core"/>
    <property type="match status" value="4"/>
</dbReference>
<dbReference type="Pfam" id="PF05593">
    <property type="entry name" value="RHS_repeat"/>
    <property type="match status" value="7"/>
</dbReference>
<dbReference type="Pfam" id="PF20148">
    <property type="entry name" value="DUF6531"/>
    <property type="match status" value="1"/>
</dbReference>
<dbReference type="Gene3D" id="1.20.1260.20">
    <property type="entry name" value="PPE superfamily"/>
    <property type="match status" value="1"/>
</dbReference>
<feature type="domain" description="Outer membrane channel protein CpnT-like N-terminal" evidence="5">
    <location>
        <begin position="68"/>
        <end position="194"/>
    </location>
</feature>
<dbReference type="Pfam" id="PF25547">
    <property type="entry name" value="WXG100_2"/>
    <property type="match status" value="1"/>
</dbReference>
<name>A0A2N3Y9E9_SACSN</name>
<dbReference type="NCBIfam" id="TIGR03696">
    <property type="entry name" value="Rhs_assc_core"/>
    <property type="match status" value="1"/>
</dbReference>
<feature type="compositionally biased region" description="Low complexity" evidence="2">
    <location>
        <begin position="279"/>
        <end position="303"/>
    </location>
</feature>
<evidence type="ECO:0000259" key="3">
    <source>
        <dbReference type="Pfam" id="PF20148"/>
    </source>
</evidence>
<comment type="caution">
    <text evidence="6">The sequence shown here is derived from an EMBL/GenBank/DDBJ whole genome shotgun (WGS) entry which is preliminary data.</text>
</comment>
<dbReference type="InterPro" id="IPR056823">
    <property type="entry name" value="TEN-like_YD-shell"/>
</dbReference>
<dbReference type="EMBL" id="PJNB01000001">
    <property type="protein sequence ID" value="PKW19530.1"/>
    <property type="molecule type" value="Genomic_DNA"/>
</dbReference>
<dbReference type="InterPro" id="IPR031325">
    <property type="entry name" value="RHS_repeat"/>
</dbReference>
<evidence type="ECO:0000256" key="1">
    <source>
        <dbReference type="ARBA" id="ARBA00022737"/>
    </source>
</evidence>
<feature type="compositionally biased region" description="Basic and acidic residues" evidence="2">
    <location>
        <begin position="313"/>
        <end position="339"/>
    </location>
</feature>
<proteinExistence type="predicted"/>
<dbReference type="SUPFAM" id="SSF101898">
    <property type="entry name" value="NHL repeat"/>
    <property type="match status" value="1"/>
</dbReference>
<dbReference type="InterPro" id="IPR022385">
    <property type="entry name" value="Rhs_assc_core"/>
</dbReference>
<sequence length="1487" mass="163013">MADNPLVAPRQDSTTGVSGIGILESVGDLQSGIESGSWSEIALGAAGAGLEALSMVMDPVGTLVSYAVSWLMEHVKPLSDALDWLAGDPDQISAYAQTWGNVAKSVEQVAADFTNEVNNITGTWTGAAADAYKNATTKQAEQIKAAGGAADTISTVVEIVGVLVGIVRELVRDLVAECVAALITKIPRWIAEIGGTLGIGTPAVVAEAAGMIAKWVSKISDVITKLTRSLNKLQPLLKKLDEIWEGIKDALKGLRKADGPASTKPSSVDAPSPKPDAPDAPNSPDTSPSSTSPAGTSSSPDGTPNGGSPSTKSPDEPEIRDKSRSAEEERVPDKDKNDCGDPIDIASGDVILSQTDAELAGTLQLQLKRLHLSSYRVGRHFGETWSSTLDQRLEVDAEGVCFAADDGTLLFYPHPAPGASVTAVTGPRKPLTRAEDGSFTIDDAESGRSLHFAPRGAVLPLTAITDRNGNRVDFERDSAGTPVEVRHSGGYRIRVDSDDGLVTALYLREADNGDDLLLQRYEYEARRLTGVVNASGLPLKFAYDEAGRLTSWTDRNGSWYRYAYDHEGRVVQADGSGGFFSGTLQYDRENRVTYWTNSLGQRTAYHLNERGQTVREVDPLGNEVRMEWDEHDRLLSSTDQLGHTTRYDYDADLNLISVTRPDGSQARFEYNELQLPTTIIAPDGSVTRNEWDDRGNLVRTIDASGAHERFGYDENGHLQVAIDALGNVRRIETDAAGRPISITDPMGNTTRYERDGFGRVVAITDPLGRTTRFGWTVDGNLAWQVLPDGATERWRYDGEGNLRGYTDALGQTTHTEVTHFDLPSAEVRPDGTRLEFEYDTELRLTSVTNEQGLVWRYDYDEAGNLSKEVDFNGRAVTYRHDAAGRLVERTNGAGETTAFVRDSFGNVIERRSGDAIATFRYDEVGLLVEAMDNNTQVTFQRDLLGRVLAETINGRTVASAYDPVGRRVRRRTPSGAESVWDFDANSQPIALHTAGRTLGFAYDAAGREIRRTLGRHAALAQEWDPGHRLLAQTITGSEKRKVQHRSFTYRADGSLTGINDQLTGPRTFELDRAGRVTAVRGAGWTERYTYDAAGNITNASWPTANTSSDADATGDREYRGTLIKRAGKVRFEHDAQGRVVLRQQRRLSRKPETWRYFWDADDRLIGVLTPDGSRWRYRYDPLGRRIAKQRLAPDGVSFLEQVEFAWDGPVLVEQAHTDGVPNGPGLGDARVTVWDYEPGTFRPITQLERSPVSHAPQQWIDEQFYSIVTDLIGAPCEMVNDRGGIAWFHRTTLWGNTLDQSRAGAYTPLRFPGQYHDSETGLNYNFQRHYDPISGRYGSTDPLGLSAGPNPHHYVANPTSWIDPLGLQGRDCKKRRDEVRKGVERDGTTYKPEAGLLGAKKHGLDWTEGPARATKENKPQGQFGSPDDVEFAVQKGAELGKNNHGVFPLPEGHGNIEHLPGGGTRTPNAIFVKVYESGKVHAYPFTQ</sequence>
<evidence type="ECO:0000313" key="6">
    <source>
        <dbReference type="EMBL" id="PKW19530.1"/>
    </source>
</evidence>
<dbReference type="InterPro" id="IPR050708">
    <property type="entry name" value="T6SS_VgrG/RHS"/>
</dbReference>
<dbReference type="InterPro" id="IPR036689">
    <property type="entry name" value="ESAT-6-like_sf"/>
</dbReference>
<dbReference type="PANTHER" id="PTHR32305">
    <property type="match status" value="1"/>
</dbReference>
<evidence type="ECO:0000256" key="2">
    <source>
        <dbReference type="SAM" id="MobiDB-lite"/>
    </source>
</evidence>
<feature type="region of interest" description="Disordered" evidence="2">
    <location>
        <begin position="255"/>
        <end position="342"/>
    </location>
</feature>
<evidence type="ECO:0000313" key="7">
    <source>
        <dbReference type="Proteomes" id="UP000233786"/>
    </source>
</evidence>
<evidence type="ECO:0000259" key="4">
    <source>
        <dbReference type="Pfam" id="PF25023"/>
    </source>
</evidence>
<dbReference type="NCBIfam" id="TIGR01643">
    <property type="entry name" value="YD_repeat_2x"/>
    <property type="match status" value="11"/>
</dbReference>
<dbReference type="RefSeq" id="WP_010306157.1">
    <property type="nucleotide sequence ID" value="NZ_CP061007.1"/>
</dbReference>
<dbReference type="SUPFAM" id="SSF63829">
    <property type="entry name" value="Calcium-dependent phosphotriesterase"/>
    <property type="match status" value="1"/>
</dbReference>
<gene>
    <name evidence="6" type="ORF">A8926_7702</name>
</gene>
<dbReference type="InterPro" id="IPR006530">
    <property type="entry name" value="YD"/>
</dbReference>
<accession>A0A2N3Y9E9</accession>
<reference evidence="6" key="1">
    <citation type="submission" date="2017-12" db="EMBL/GenBank/DDBJ databases">
        <title>Sequencing the genomes of 1000 Actinobacteria strains.</title>
        <authorList>
            <person name="Klenk H.-P."/>
        </authorList>
    </citation>
    <scope>NUCLEOTIDE SEQUENCE [LARGE SCALE GENOMIC DNA]</scope>
    <source>
        <strain evidence="6">DSM 44228</strain>
    </source>
</reference>
<dbReference type="SUPFAM" id="SSF140453">
    <property type="entry name" value="EsxAB dimer-like"/>
    <property type="match status" value="1"/>
</dbReference>
<dbReference type="Proteomes" id="UP000233786">
    <property type="component" value="Unassembled WGS sequence"/>
</dbReference>
<feature type="domain" description="Teneurin-like YD-shell" evidence="4">
    <location>
        <begin position="1262"/>
        <end position="1341"/>
    </location>
</feature>
<keyword evidence="7" id="KW-1185">Reference proteome</keyword>
<dbReference type="Pfam" id="PF25023">
    <property type="entry name" value="TEN_YD-shell"/>
    <property type="match status" value="1"/>
</dbReference>
<organism evidence="6 7">
    <name type="scientific">Saccharopolyspora spinosa</name>
    <dbReference type="NCBI Taxonomy" id="60894"/>
    <lineage>
        <taxon>Bacteria</taxon>
        <taxon>Bacillati</taxon>
        <taxon>Actinomycetota</taxon>
        <taxon>Actinomycetes</taxon>
        <taxon>Pseudonocardiales</taxon>
        <taxon>Pseudonocardiaceae</taxon>
        <taxon>Saccharopolyspora</taxon>
    </lineage>
</organism>
<dbReference type="InterPro" id="IPR057746">
    <property type="entry name" value="CpnT-like_N"/>
</dbReference>
<feature type="domain" description="DUF6531" evidence="3">
    <location>
        <begin position="340"/>
        <end position="410"/>
    </location>
</feature>
<evidence type="ECO:0000259" key="5">
    <source>
        <dbReference type="Pfam" id="PF25547"/>
    </source>
</evidence>
<dbReference type="PANTHER" id="PTHR32305:SF15">
    <property type="entry name" value="PROTEIN RHSA-RELATED"/>
    <property type="match status" value="1"/>
</dbReference>
<dbReference type="STRING" id="994479.GCA_000194155_00456"/>
<dbReference type="InterPro" id="IPR038332">
    <property type="entry name" value="PPE_sf"/>
</dbReference>